<dbReference type="GO" id="GO:0016787">
    <property type="term" value="F:hydrolase activity"/>
    <property type="evidence" value="ECO:0007669"/>
    <property type="project" value="InterPro"/>
</dbReference>
<dbReference type="PANTHER" id="PTHR47396:SF1">
    <property type="entry name" value="ATP-DEPENDENT HELICASE IRC3-RELATED"/>
    <property type="match status" value="1"/>
</dbReference>
<evidence type="ECO:0000313" key="4">
    <source>
        <dbReference type="Proteomes" id="UP000646523"/>
    </source>
</evidence>
<accession>A0A918DR19</accession>
<dbReference type="GO" id="GO:0003677">
    <property type="term" value="F:DNA binding"/>
    <property type="evidence" value="ECO:0007669"/>
    <property type="project" value="InterPro"/>
</dbReference>
<dbReference type="EMBL" id="BMNH01000027">
    <property type="protein sequence ID" value="GGO78928.1"/>
    <property type="molecule type" value="Genomic_DNA"/>
</dbReference>
<comment type="caution">
    <text evidence="3">The sequence shown here is derived from an EMBL/GenBank/DDBJ whole genome shotgun (WGS) entry which is preliminary data.</text>
</comment>
<dbReference type="AlphaFoldDB" id="A0A918DR19"/>
<organism evidence="3 4">
    <name type="scientific">Nonomuraea cavernae</name>
    <dbReference type="NCBI Taxonomy" id="2045107"/>
    <lineage>
        <taxon>Bacteria</taxon>
        <taxon>Bacillati</taxon>
        <taxon>Actinomycetota</taxon>
        <taxon>Actinomycetes</taxon>
        <taxon>Streptosporangiales</taxon>
        <taxon>Streptosporangiaceae</taxon>
        <taxon>Nonomuraea</taxon>
    </lineage>
</organism>
<dbReference type="InterPro" id="IPR007569">
    <property type="entry name" value="DUF559"/>
</dbReference>
<dbReference type="GO" id="GO:0005524">
    <property type="term" value="F:ATP binding"/>
    <property type="evidence" value="ECO:0007669"/>
    <property type="project" value="InterPro"/>
</dbReference>
<protein>
    <recommendedName>
        <fullName evidence="2">Helicase C-terminal domain-containing protein</fullName>
    </recommendedName>
</protein>
<name>A0A918DR19_9ACTN</name>
<evidence type="ECO:0000259" key="2">
    <source>
        <dbReference type="PROSITE" id="PS51194"/>
    </source>
</evidence>
<dbReference type="RefSeq" id="WP_189127762.1">
    <property type="nucleotide sequence ID" value="NZ_BMNH01000027.1"/>
</dbReference>
<evidence type="ECO:0000256" key="1">
    <source>
        <dbReference type="SAM" id="MobiDB-lite"/>
    </source>
</evidence>
<keyword evidence="4" id="KW-1185">Reference proteome</keyword>
<dbReference type="Pfam" id="PF00271">
    <property type="entry name" value="Helicase_C"/>
    <property type="match status" value="1"/>
</dbReference>
<dbReference type="SMART" id="SM00487">
    <property type="entry name" value="DEXDc"/>
    <property type="match status" value="1"/>
</dbReference>
<dbReference type="GO" id="GO:0005829">
    <property type="term" value="C:cytosol"/>
    <property type="evidence" value="ECO:0007669"/>
    <property type="project" value="TreeGrafter"/>
</dbReference>
<dbReference type="InterPro" id="IPR027417">
    <property type="entry name" value="P-loop_NTPase"/>
</dbReference>
<dbReference type="InterPro" id="IPR001650">
    <property type="entry name" value="Helicase_C-like"/>
</dbReference>
<dbReference type="PROSITE" id="PS51194">
    <property type="entry name" value="HELICASE_CTER"/>
    <property type="match status" value="1"/>
</dbReference>
<dbReference type="Pfam" id="PF04851">
    <property type="entry name" value="ResIII"/>
    <property type="match status" value="1"/>
</dbReference>
<dbReference type="PANTHER" id="PTHR47396">
    <property type="entry name" value="TYPE I RESTRICTION ENZYME ECOKI R PROTEIN"/>
    <property type="match status" value="1"/>
</dbReference>
<dbReference type="InterPro" id="IPR014001">
    <property type="entry name" value="Helicase_ATP-bd"/>
</dbReference>
<dbReference type="Gene3D" id="3.40.960.10">
    <property type="entry name" value="VSR Endonuclease"/>
    <property type="match status" value="1"/>
</dbReference>
<dbReference type="Gene3D" id="3.40.50.300">
    <property type="entry name" value="P-loop containing nucleotide triphosphate hydrolases"/>
    <property type="match status" value="2"/>
</dbReference>
<proteinExistence type="predicted"/>
<gene>
    <name evidence="3" type="ORF">GCM10012289_62040</name>
</gene>
<dbReference type="Proteomes" id="UP000646523">
    <property type="component" value="Unassembled WGS sequence"/>
</dbReference>
<feature type="domain" description="Helicase C-terminal" evidence="2">
    <location>
        <begin position="445"/>
        <end position="599"/>
    </location>
</feature>
<evidence type="ECO:0000313" key="3">
    <source>
        <dbReference type="EMBL" id="GGO78928.1"/>
    </source>
</evidence>
<dbReference type="InterPro" id="IPR050742">
    <property type="entry name" value="Helicase_Restrict-Modif_Enz"/>
</dbReference>
<feature type="region of interest" description="Disordered" evidence="1">
    <location>
        <begin position="586"/>
        <end position="609"/>
    </location>
</feature>
<reference evidence="3" key="2">
    <citation type="submission" date="2020-09" db="EMBL/GenBank/DDBJ databases">
        <authorList>
            <person name="Sun Q."/>
            <person name="Zhou Y."/>
        </authorList>
    </citation>
    <scope>NUCLEOTIDE SEQUENCE</scope>
    <source>
        <strain evidence="3">CGMCC 4.7368</strain>
    </source>
</reference>
<sequence>MYGTRLTDALSGESFLETSFVKWVLSAAATPGISAHVHPQHPVTVDDRSYHLDYLITGVRSHVVVELDGYEFHSSRSAFVHDRIRQNDLVGLNYEVLRFSYAAIREHTARCVAQLQKVLKRDPLLATYLIPDPIAPVPDDMDPNPLGFITPPPARRTATEDDYFDRARRHLNLNPLRGCQREALVALANYYRRGEINAACVMSVGAGKTALGVAATLAFTRRRALIVTPGRVIRGTFATALDPAVAGNVLYTLRGGPLLSGMSAPATEVLDSDLGTIQSVSRKQLLDAAVIVTNFHSLGSADNGLLAKLEPDDIDFIVIDEAHIAASESYRRLFARFPRARRLLMSACFSRADGRTITADVVYRYRLIDSIADGHAKHLRAHRFTPDVEETEYEILWPGGEREPIVGKAALLDIMKDERKVARITATSEEPIRRVMRIVRDCLVQQTQALSPVRPRVLFAALGQSHAEQIARIANAHGIACGTLHHSMTNSEIAATRKRFETESGNLQAIVQLKMLGQGYDLPAIAAVVPMRPYGSFGEFYQLVGRGIRTVHHPALAERAQPQHLDLVYHGELGLDDHLETLRRENDMDPRPAEPDDFGDAPVPDRGAPPLGYPVYADMHVTVVAEQGDNRQQFLHTIDQVEARRQERELNTLAHRYAAYVATTPKPRTFEEFVAVIRSAHG</sequence>
<dbReference type="Pfam" id="PF04480">
    <property type="entry name" value="DUF559"/>
    <property type="match status" value="1"/>
</dbReference>
<dbReference type="SUPFAM" id="SSF52540">
    <property type="entry name" value="P-loop containing nucleoside triphosphate hydrolases"/>
    <property type="match status" value="1"/>
</dbReference>
<dbReference type="InterPro" id="IPR006935">
    <property type="entry name" value="Helicase/UvrB_N"/>
</dbReference>
<reference evidence="3" key="1">
    <citation type="journal article" date="2014" name="Int. J. Syst. Evol. Microbiol.">
        <title>Complete genome sequence of Corynebacterium casei LMG S-19264T (=DSM 44701T), isolated from a smear-ripened cheese.</title>
        <authorList>
            <consortium name="US DOE Joint Genome Institute (JGI-PGF)"/>
            <person name="Walter F."/>
            <person name="Albersmeier A."/>
            <person name="Kalinowski J."/>
            <person name="Ruckert C."/>
        </authorList>
    </citation>
    <scope>NUCLEOTIDE SEQUENCE</scope>
    <source>
        <strain evidence="3">CGMCC 4.7368</strain>
    </source>
</reference>